<keyword evidence="7 8" id="KW-0067">ATP-binding</keyword>
<dbReference type="InterPro" id="IPR025723">
    <property type="entry name" value="ArsA/GET3_ATPase-like"/>
</dbReference>
<evidence type="ECO:0000256" key="7">
    <source>
        <dbReference type="ARBA" id="ARBA00022840"/>
    </source>
</evidence>
<evidence type="ECO:0000256" key="5">
    <source>
        <dbReference type="ARBA" id="ARBA00022801"/>
    </source>
</evidence>
<evidence type="ECO:0000256" key="3">
    <source>
        <dbReference type="ARBA" id="ARBA00022490"/>
    </source>
</evidence>
<dbReference type="InterPro" id="IPR027417">
    <property type="entry name" value="P-loop_NTPase"/>
</dbReference>
<keyword evidence="6 8" id="KW-0256">Endoplasmic reticulum</keyword>
<dbReference type="PANTHER" id="PTHR10803">
    <property type="entry name" value="ARSENICAL PUMP-DRIVING ATPASE ARSENITE-TRANSLOCATING ATPASE"/>
    <property type="match status" value="1"/>
</dbReference>
<dbReference type="EMBL" id="SSOP01000029">
    <property type="protein sequence ID" value="KAB5593837.1"/>
    <property type="molecule type" value="Genomic_DNA"/>
</dbReference>
<feature type="binding site" evidence="8">
    <location>
        <position position="733"/>
    </location>
    <ligand>
        <name>Zn(2+)</name>
        <dbReference type="ChEBI" id="CHEBI:29105"/>
        <note>ligand shared between dimeric partners</note>
    </ligand>
</feature>
<feature type="binding site" evidence="8">
    <location>
        <position position="701"/>
    </location>
    <ligand>
        <name>ATP</name>
        <dbReference type="ChEBI" id="CHEBI:30616"/>
    </ligand>
</feature>
<dbReference type="GO" id="GO:0071816">
    <property type="term" value="P:tail-anchored membrane protein insertion into ER membrane"/>
    <property type="evidence" value="ECO:0007669"/>
    <property type="project" value="TreeGrafter"/>
</dbReference>
<keyword evidence="13" id="KW-1185">Reference proteome</keyword>
<keyword evidence="5 8" id="KW-0378">Hydrolase</keyword>
<dbReference type="GO" id="GO:0043529">
    <property type="term" value="C:GET complex"/>
    <property type="evidence" value="ECO:0007669"/>
    <property type="project" value="TreeGrafter"/>
</dbReference>
<accession>A0A5N5QRI0</accession>
<keyword evidence="10" id="KW-0812">Transmembrane</keyword>
<reference evidence="12 13" key="1">
    <citation type="journal article" date="2019" name="Fungal Biol. Biotechnol.">
        <title>Draft genome sequence of fastidious pathogen Ceratobasidium theobromae, which causes vascular-streak dieback in Theobroma cacao.</title>
        <authorList>
            <person name="Ali S.S."/>
            <person name="Asman A."/>
            <person name="Shao J."/>
            <person name="Firmansyah A.P."/>
            <person name="Susilo A.W."/>
            <person name="Rosmana A."/>
            <person name="McMahon P."/>
            <person name="Junaid M."/>
            <person name="Guest D."/>
            <person name="Kheng T.Y."/>
            <person name="Meinhardt L.W."/>
            <person name="Bailey B.A."/>
        </authorList>
    </citation>
    <scope>NUCLEOTIDE SEQUENCE [LARGE SCALE GENOMIC DNA]</scope>
    <source>
        <strain evidence="12 13">CT2</strain>
    </source>
</reference>
<dbReference type="Gene3D" id="3.40.50.300">
    <property type="entry name" value="P-loop containing nucleotide triphosphate hydrolases"/>
    <property type="match status" value="1"/>
</dbReference>
<feature type="binding site" evidence="8">
    <location>
        <position position="674"/>
    </location>
    <ligand>
        <name>ATP</name>
        <dbReference type="ChEBI" id="CHEBI:30616"/>
    </ligand>
</feature>
<feature type="transmembrane region" description="Helical" evidence="10">
    <location>
        <begin position="308"/>
        <end position="328"/>
    </location>
</feature>
<dbReference type="HAMAP" id="MF_03112">
    <property type="entry name" value="Asna1_Get3"/>
    <property type="match status" value="1"/>
</dbReference>
<feature type="region of interest" description="Disordered" evidence="9">
    <location>
        <begin position="1"/>
        <end position="79"/>
    </location>
</feature>
<evidence type="ECO:0000256" key="8">
    <source>
        <dbReference type="HAMAP-Rule" id="MF_03112"/>
    </source>
</evidence>
<evidence type="ECO:0000259" key="11">
    <source>
        <dbReference type="SMART" id="SM01042"/>
    </source>
</evidence>
<keyword evidence="8" id="KW-0479">Metal-binding</keyword>
<comment type="similarity">
    <text evidence="1 8">Belongs to the arsA ATPase family.</text>
</comment>
<keyword evidence="8" id="KW-0862">Zinc</keyword>
<feature type="region of interest" description="Disordered" evidence="9">
    <location>
        <begin position="359"/>
        <end position="381"/>
    </location>
</feature>
<name>A0A5N5QRI0_9AGAM</name>
<gene>
    <name evidence="12" type="ORF">CTheo_2689</name>
</gene>
<keyword evidence="3 8" id="KW-0963">Cytoplasm</keyword>
<comment type="function">
    <text evidence="8">ATPase required for the post-translational delivery of tail-anchored (TA) proteins to the endoplasmic reticulum. Recognizes and selectively binds the transmembrane domain of TA proteins in the cytosol. This complex then targets to the endoplasmic reticulum by membrane-bound receptors, where the tail-anchored protein is released for insertion. This process is regulated by ATP binding and hydrolysis. ATP binding drives the homodimer towards the closed dimer state, facilitating recognition of newly synthesized TA membrane proteins. ATP hydrolysis is required for insertion. Subsequently, the homodimer reverts towards the open dimer state, lowering its affinity for the membrane-bound receptor, and returning it to the cytosol to initiate a new round of targeting.</text>
</comment>
<dbReference type="InterPro" id="IPR016300">
    <property type="entry name" value="ATPase_ArsA/GET3"/>
</dbReference>
<feature type="binding site" evidence="8">
    <location>
        <position position="736"/>
    </location>
    <ligand>
        <name>Zn(2+)</name>
        <dbReference type="ChEBI" id="CHEBI:29105"/>
        <note>ligand shared between dimeric partners</note>
    </ligand>
</feature>
<comment type="subunit">
    <text evidence="8">Homodimer.</text>
</comment>
<evidence type="ECO:0000256" key="2">
    <source>
        <dbReference type="ARBA" id="ARBA00022448"/>
    </source>
</evidence>
<feature type="active site" evidence="8">
    <location>
        <position position="493"/>
    </location>
</feature>
<feature type="domain" description="Brl1/Brr6" evidence="11">
    <location>
        <begin position="197"/>
        <end position="330"/>
    </location>
</feature>
<feature type="compositionally biased region" description="Low complexity" evidence="9">
    <location>
        <begin position="33"/>
        <end position="50"/>
    </location>
</feature>
<evidence type="ECO:0000256" key="10">
    <source>
        <dbReference type="SAM" id="Phobius"/>
    </source>
</evidence>
<evidence type="ECO:0000313" key="12">
    <source>
        <dbReference type="EMBL" id="KAB5593837.1"/>
    </source>
</evidence>
<dbReference type="Pfam" id="PF02374">
    <property type="entry name" value="ArsA_ATPase"/>
    <property type="match status" value="1"/>
</dbReference>
<dbReference type="SUPFAM" id="SSF52540">
    <property type="entry name" value="P-loop containing nucleoside triphosphate hydrolases"/>
    <property type="match status" value="1"/>
</dbReference>
<keyword evidence="4 8" id="KW-0547">Nucleotide-binding</keyword>
<dbReference type="PANTHER" id="PTHR10803:SF3">
    <property type="entry name" value="ATPASE GET3"/>
    <property type="match status" value="1"/>
</dbReference>
<dbReference type="GO" id="GO:0046872">
    <property type="term" value="F:metal ion binding"/>
    <property type="evidence" value="ECO:0007669"/>
    <property type="project" value="UniProtKB-KW"/>
</dbReference>
<evidence type="ECO:0000256" key="6">
    <source>
        <dbReference type="ARBA" id="ARBA00022824"/>
    </source>
</evidence>
<dbReference type="SMART" id="SM01042">
    <property type="entry name" value="Brr6_like_C_C"/>
    <property type="match status" value="1"/>
</dbReference>
<dbReference type="InterPro" id="IPR027542">
    <property type="entry name" value="ATPase_ArsA/GET3_euk"/>
</dbReference>
<evidence type="ECO:0000256" key="1">
    <source>
        <dbReference type="ARBA" id="ARBA00011040"/>
    </source>
</evidence>
<feature type="region of interest" description="Disordered" evidence="9">
    <location>
        <begin position="96"/>
        <end position="177"/>
    </location>
</feature>
<feature type="transmembrane region" description="Helical" evidence="10">
    <location>
        <begin position="203"/>
        <end position="224"/>
    </location>
</feature>
<dbReference type="InterPro" id="IPR018767">
    <property type="entry name" value="Brl1/Brr6_dom"/>
</dbReference>
<evidence type="ECO:0000256" key="9">
    <source>
        <dbReference type="SAM" id="MobiDB-lite"/>
    </source>
</evidence>
<comment type="subcellular location">
    <subcellularLocation>
        <location evidence="8">Cytoplasm</location>
    </subcellularLocation>
    <subcellularLocation>
        <location evidence="8">Endoplasmic reticulum</location>
    </subcellularLocation>
</comment>
<comment type="caution">
    <text evidence="12">The sequence shown here is derived from an EMBL/GenBank/DDBJ whole genome shotgun (WGS) entry which is preliminary data.</text>
</comment>
<dbReference type="AlphaFoldDB" id="A0A5N5QRI0"/>
<evidence type="ECO:0000313" key="13">
    <source>
        <dbReference type="Proteomes" id="UP000383932"/>
    </source>
</evidence>
<dbReference type="GO" id="GO:0005524">
    <property type="term" value="F:ATP binding"/>
    <property type="evidence" value="ECO:0007669"/>
    <property type="project" value="UniProtKB-UniRule"/>
</dbReference>
<feature type="compositionally biased region" description="Polar residues" evidence="9">
    <location>
        <begin position="56"/>
        <end position="79"/>
    </location>
</feature>
<protein>
    <submittedName>
        <fullName evidence="12">Arsenite-transporting ATPase</fullName>
    </submittedName>
</protein>
<proteinExistence type="inferred from homology"/>
<keyword evidence="2 8" id="KW-0813">Transport</keyword>
<keyword evidence="10" id="KW-0472">Membrane</keyword>
<dbReference type="CDD" id="cd02035">
    <property type="entry name" value="ArsA"/>
    <property type="match status" value="1"/>
</dbReference>
<dbReference type="NCBIfam" id="TIGR00345">
    <property type="entry name" value="GET3_arsA_TRC40"/>
    <property type="match status" value="1"/>
</dbReference>
<dbReference type="GO" id="GO:0055088">
    <property type="term" value="P:lipid homeostasis"/>
    <property type="evidence" value="ECO:0007669"/>
    <property type="project" value="InterPro"/>
</dbReference>
<organism evidence="12 13">
    <name type="scientific">Ceratobasidium theobromae</name>
    <dbReference type="NCBI Taxonomy" id="1582974"/>
    <lineage>
        <taxon>Eukaryota</taxon>
        <taxon>Fungi</taxon>
        <taxon>Dikarya</taxon>
        <taxon>Basidiomycota</taxon>
        <taxon>Agaricomycotina</taxon>
        <taxon>Agaricomycetes</taxon>
        <taxon>Cantharellales</taxon>
        <taxon>Ceratobasidiaceae</taxon>
        <taxon>Ceratobasidium</taxon>
    </lineage>
</organism>
<dbReference type="Proteomes" id="UP000383932">
    <property type="component" value="Unassembled WGS sequence"/>
</dbReference>
<evidence type="ECO:0000256" key="4">
    <source>
        <dbReference type="ARBA" id="ARBA00022741"/>
    </source>
</evidence>
<dbReference type="OrthoDB" id="1770at2759"/>
<keyword evidence="10" id="KW-1133">Transmembrane helix</keyword>
<dbReference type="GO" id="GO:0031965">
    <property type="term" value="C:nuclear membrane"/>
    <property type="evidence" value="ECO:0007669"/>
    <property type="project" value="InterPro"/>
</dbReference>
<sequence>MRPFQRRSKEAPMDYTYDSVDRDVYAPDSPFRPTWASSPISPAAPSFPTPQHFAGPSSQPGGLAATTASNRWNTQSNSMPVPEIVDVSMESIEVSQSPAKILEPPNPQRQAPIYTSSSEEGALVPTSRRPSRKPSNQLRKRSQRAATAPIGDESDSGDVTEGGRYRGPRSLSNHYTMHVNAPGPASVPTSPYAPHILLGYVRVIFNTSLVLGFLYILVVIIVTVRRDIEDKVSAYTGENAAEIQHCTSQYLLNKCGPSMAIPHMKQFCDEWEKCMQRDASVVGRARVAAETLAEVVNGFVEPITWKTLGFSVSTLAFLVLFINASASLMRPSAPRGHPAQPGPPPYHYPTPYAVMPPEWGGATWDEGQGEPGPKMIRASSEVPARERRMTLSIAIDVRVFRDHFIYILLGAHSTRIINLEAPGRTEKLWTRPITAMSEEFETLPPTLQNVLDQKTLKWIFCGGKGGVGKTTTSCSLAIQLAAVRESVLLISTDPAHNLSDAFGQKFSKEATKVNGFDNLFAMELDPTSSIQEMIEQSDNQGAMGSMMQDLAFAIPGVDEAMGFAEIMKQFPALPRHVKSMEYSVIVFDTAPTGHTLRFLSFPSVLEKALGKISSLSGRFGPMLQQVSAMMGGPGAGQQEDMFARLDGMRAIITEVNQQFKDPEKTTFVCVCISEFLSLYETERLVQELTQYGIDTHNIVVNQLLFPKKCGPAFTFTCITPRLTAHTQKTASDCEHCNVRHKMQQKYLAEAHELYDEFFHIITLPLLTEEVRGPEKLKAFSQMLVEPYVPIQ</sequence>
<feature type="binding site" evidence="8">
    <location>
        <begin position="464"/>
        <end position="471"/>
    </location>
    <ligand>
        <name>ATP</name>
        <dbReference type="ChEBI" id="CHEBI:30616"/>
    </ligand>
</feature>
<dbReference type="Pfam" id="PF10104">
    <property type="entry name" value="Brr6_like_C_C"/>
    <property type="match status" value="1"/>
</dbReference>
<dbReference type="GO" id="GO:0016887">
    <property type="term" value="F:ATP hydrolysis activity"/>
    <property type="evidence" value="ECO:0007669"/>
    <property type="project" value="InterPro"/>
</dbReference>
<dbReference type="FunFam" id="3.40.50.300:FF:000235">
    <property type="entry name" value="ATPase ASNA1"/>
    <property type="match status" value="1"/>
</dbReference>